<evidence type="ECO:0000313" key="3">
    <source>
        <dbReference type="Proteomes" id="UP001152523"/>
    </source>
</evidence>
<organism evidence="2 3">
    <name type="scientific">Cuscuta epithymum</name>
    <dbReference type="NCBI Taxonomy" id="186058"/>
    <lineage>
        <taxon>Eukaryota</taxon>
        <taxon>Viridiplantae</taxon>
        <taxon>Streptophyta</taxon>
        <taxon>Embryophyta</taxon>
        <taxon>Tracheophyta</taxon>
        <taxon>Spermatophyta</taxon>
        <taxon>Magnoliopsida</taxon>
        <taxon>eudicotyledons</taxon>
        <taxon>Gunneridae</taxon>
        <taxon>Pentapetalae</taxon>
        <taxon>asterids</taxon>
        <taxon>lamiids</taxon>
        <taxon>Solanales</taxon>
        <taxon>Convolvulaceae</taxon>
        <taxon>Cuscuteae</taxon>
        <taxon>Cuscuta</taxon>
        <taxon>Cuscuta subgen. Cuscuta</taxon>
    </lineage>
</organism>
<name>A0AAV0CWT4_9ASTE</name>
<proteinExistence type="predicted"/>
<keyword evidence="3" id="KW-1185">Reference proteome</keyword>
<gene>
    <name evidence="2" type="ORF">CEPIT_LOCUS10119</name>
</gene>
<dbReference type="EMBL" id="CAMAPF010000058">
    <property type="protein sequence ID" value="CAH9087349.1"/>
    <property type="molecule type" value="Genomic_DNA"/>
</dbReference>
<protein>
    <recommendedName>
        <fullName evidence="1">MULE transposase domain-containing protein</fullName>
    </recommendedName>
</protein>
<evidence type="ECO:0000313" key="2">
    <source>
        <dbReference type="EMBL" id="CAH9087349.1"/>
    </source>
</evidence>
<dbReference type="PANTHER" id="PTHR47718">
    <property type="entry name" value="OS01G0519700 PROTEIN"/>
    <property type="match status" value="1"/>
</dbReference>
<dbReference type="Pfam" id="PF10551">
    <property type="entry name" value="MULE"/>
    <property type="match status" value="1"/>
</dbReference>
<dbReference type="Proteomes" id="UP001152523">
    <property type="component" value="Unassembled WGS sequence"/>
</dbReference>
<accession>A0AAV0CWT4</accession>
<comment type="caution">
    <text evidence="2">The sequence shown here is derived from an EMBL/GenBank/DDBJ whole genome shotgun (WGS) entry which is preliminary data.</text>
</comment>
<evidence type="ECO:0000259" key="1">
    <source>
        <dbReference type="Pfam" id="PF10551"/>
    </source>
</evidence>
<feature type="non-terminal residue" evidence="2">
    <location>
        <position position="147"/>
    </location>
</feature>
<sequence>MLQKQSGGVSSLGFTKCDAYNVLESERNKTFDGTNSNTLIGILKKRAEVESDFFFDFDLDDGILSCCFFRDGQMKSDYDRFGDVVIHDTTYRTYKYDMICGPFVGLNHHCKNIMFDCGFMLNEKVESFVWLFQTFLKSMGGKRPITL</sequence>
<dbReference type="InterPro" id="IPR018289">
    <property type="entry name" value="MULE_transposase_dom"/>
</dbReference>
<dbReference type="AlphaFoldDB" id="A0AAV0CWT4"/>
<reference evidence="2" key="1">
    <citation type="submission" date="2022-07" db="EMBL/GenBank/DDBJ databases">
        <authorList>
            <person name="Macas J."/>
            <person name="Novak P."/>
            <person name="Neumann P."/>
        </authorList>
    </citation>
    <scope>NUCLEOTIDE SEQUENCE</scope>
</reference>
<feature type="domain" description="MULE transposase" evidence="1">
    <location>
        <begin position="84"/>
        <end position="145"/>
    </location>
</feature>
<dbReference type="PANTHER" id="PTHR47718:SF17">
    <property type="entry name" value="PROTEIN FAR1-RELATED SEQUENCE 5-LIKE"/>
    <property type="match status" value="1"/>
</dbReference>